<comment type="caution">
    <text evidence="1">The sequence shown here is derived from an EMBL/GenBank/DDBJ whole genome shotgun (WGS) entry which is preliminary data.</text>
</comment>
<sequence>MFFNHIWGKTLRDGDQNVFGVRRNPHTTISPIRGIEQYMDVARQMKVDLTRGSSLETLLGHMGSDEGETLHCFRAGCAIPLALTGADLPEIMQHVRWARHHTALHYMQLAKVLHPEGASACLASGNAGNVVNPWQDVNHLQRFVSAFPTNITNIS</sequence>
<keyword evidence="2" id="KW-1185">Reference proteome</keyword>
<protein>
    <submittedName>
        <fullName evidence="1">LIGHT-DEPENDENT SHORT HYPOCOTYLS 6</fullName>
    </submittedName>
</protein>
<dbReference type="GO" id="GO:0006310">
    <property type="term" value="P:DNA recombination"/>
    <property type="evidence" value="ECO:0007669"/>
    <property type="project" value="InterPro"/>
</dbReference>
<dbReference type="OrthoDB" id="5972252at2759"/>
<dbReference type="GO" id="GO:0015074">
    <property type="term" value="P:DNA integration"/>
    <property type="evidence" value="ECO:0007669"/>
    <property type="project" value="InterPro"/>
</dbReference>
<dbReference type="InterPro" id="IPR013762">
    <property type="entry name" value="Integrase-like_cat_sf"/>
</dbReference>
<dbReference type="Proteomes" id="UP001152795">
    <property type="component" value="Unassembled WGS sequence"/>
</dbReference>
<proteinExistence type="predicted"/>
<dbReference type="GO" id="GO:0003677">
    <property type="term" value="F:DNA binding"/>
    <property type="evidence" value="ECO:0007669"/>
    <property type="project" value="InterPro"/>
</dbReference>
<name>A0A6S7FKT6_PARCT</name>
<dbReference type="EMBL" id="CACRXK020000284">
    <property type="protein sequence ID" value="CAB3980375.1"/>
    <property type="molecule type" value="Genomic_DNA"/>
</dbReference>
<reference evidence="1" key="1">
    <citation type="submission" date="2020-04" db="EMBL/GenBank/DDBJ databases">
        <authorList>
            <person name="Alioto T."/>
            <person name="Alioto T."/>
            <person name="Gomez Garrido J."/>
        </authorList>
    </citation>
    <scope>NUCLEOTIDE SEQUENCE</scope>
    <source>
        <strain evidence="1">A484AB</strain>
    </source>
</reference>
<accession>A0A6S7FKT6</accession>
<gene>
    <name evidence="1" type="ORF">PACLA_8A068129</name>
</gene>
<dbReference type="InterPro" id="IPR011010">
    <property type="entry name" value="DNA_brk_join_enz"/>
</dbReference>
<evidence type="ECO:0000313" key="2">
    <source>
        <dbReference type="Proteomes" id="UP001152795"/>
    </source>
</evidence>
<dbReference type="Gene3D" id="1.10.443.10">
    <property type="entry name" value="Intergrase catalytic core"/>
    <property type="match status" value="1"/>
</dbReference>
<organism evidence="1 2">
    <name type="scientific">Paramuricea clavata</name>
    <name type="common">Red gorgonian</name>
    <name type="synonym">Violescent sea-whip</name>
    <dbReference type="NCBI Taxonomy" id="317549"/>
    <lineage>
        <taxon>Eukaryota</taxon>
        <taxon>Metazoa</taxon>
        <taxon>Cnidaria</taxon>
        <taxon>Anthozoa</taxon>
        <taxon>Octocorallia</taxon>
        <taxon>Malacalcyonacea</taxon>
        <taxon>Plexauridae</taxon>
        <taxon>Paramuricea</taxon>
    </lineage>
</organism>
<evidence type="ECO:0000313" key="1">
    <source>
        <dbReference type="EMBL" id="CAB3980375.1"/>
    </source>
</evidence>
<dbReference type="AlphaFoldDB" id="A0A6S7FKT6"/>
<dbReference type="SUPFAM" id="SSF56349">
    <property type="entry name" value="DNA breaking-rejoining enzymes"/>
    <property type="match status" value="1"/>
</dbReference>